<comment type="similarity">
    <text evidence="1">Belongs to the ATP-dependent AMP-binding enzyme family.</text>
</comment>
<dbReference type="InterPro" id="IPR045851">
    <property type="entry name" value="AMP-bd_C_sf"/>
</dbReference>
<evidence type="ECO:0000259" key="4">
    <source>
        <dbReference type="Pfam" id="PF13193"/>
    </source>
</evidence>
<protein>
    <submittedName>
        <fullName evidence="5">Acyl--CoA ligase</fullName>
    </submittedName>
</protein>
<feature type="domain" description="AMP-dependent synthetase/ligase" evidence="3">
    <location>
        <begin position="11"/>
        <end position="370"/>
    </location>
</feature>
<dbReference type="RefSeq" id="WP_185717078.1">
    <property type="nucleotide sequence ID" value="NZ_BAAAWI010000001.1"/>
</dbReference>
<dbReference type="PANTHER" id="PTHR43767">
    <property type="entry name" value="LONG-CHAIN-FATTY-ACID--COA LIGASE"/>
    <property type="match status" value="1"/>
</dbReference>
<dbReference type="EMBL" id="CP060131">
    <property type="protein sequence ID" value="QNG50316.1"/>
    <property type="molecule type" value="Genomic_DNA"/>
</dbReference>
<dbReference type="AlphaFoldDB" id="A0A7G7MC05"/>
<dbReference type="GO" id="GO:0016878">
    <property type="term" value="F:acid-thiol ligase activity"/>
    <property type="evidence" value="ECO:0007669"/>
    <property type="project" value="UniProtKB-ARBA"/>
</dbReference>
<dbReference type="SUPFAM" id="SSF56801">
    <property type="entry name" value="Acetyl-CoA synthetase-like"/>
    <property type="match status" value="1"/>
</dbReference>
<evidence type="ECO:0000259" key="3">
    <source>
        <dbReference type="Pfam" id="PF00501"/>
    </source>
</evidence>
<reference evidence="5 6" key="1">
    <citation type="submission" date="2020-08" db="EMBL/GenBank/DDBJ databases">
        <authorList>
            <person name="Mo P."/>
        </authorList>
    </citation>
    <scope>NUCLEOTIDE SEQUENCE [LARGE SCALE GENOMIC DNA]</scope>
    <source>
        <strain evidence="5 6">CGMCC 4.1532</strain>
    </source>
</reference>
<dbReference type="FunFam" id="3.30.300.30:FF:000008">
    <property type="entry name" value="2,3-dihydroxybenzoate-AMP ligase"/>
    <property type="match status" value="1"/>
</dbReference>
<name>A0A7G7MC05_9PSEU</name>
<dbReference type="Pfam" id="PF00501">
    <property type="entry name" value="AMP-binding"/>
    <property type="match status" value="1"/>
</dbReference>
<dbReference type="InterPro" id="IPR042099">
    <property type="entry name" value="ANL_N_sf"/>
</dbReference>
<dbReference type="InterPro" id="IPR025110">
    <property type="entry name" value="AMP-bd_C"/>
</dbReference>
<evidence type="ECO:0000313" key="5">
    <source>
        <dbReference type="EMBL" id="QNG50316.1"/>
    </source>
</evidence>
<keyword evidence="2 5" id="KW-0436">Ligase</keyword>
<evidence type="ECO:0000256" key="2">
    <source>
        <dbReference type="ARBA" id="ARBA00022598"/>
    </source>
</evidence>
<accession>A0A7G7MC05</accession>
<dbReference type="Gene3D" id="3.40.50.12780">
    <property type="entry name" value="N-terminal domain of ligase-like"/>
    <property type="match status" value="1"/>
</dbReference>
<dbReference type="Gene3D" id="3.30.300.30">
    <property type="match status" value="1"/>
</dbReference>
<dbReference type="InterPro" id="IPR000873">
    <property type="entry name" value="AMP-dep_synth/lig_dom"/>
</dbReference>
<dbReference type="InterPro" id="IPR050237">
    <property type="entry name" value="ATP-dep_AMP-bd_enzyme"/>
</dbReference>
<dbReference type="KEGG" id="ppel:H6H00_18940"/>
<gene>
    <name evidence="5" type="ORF">H6H00_18940</name>
</gene>
<proteinExistence type="inferred from homology"/>
<dbReference type="Pfam" id="PF13193">
    <property type="entry name" value="AMP-binding_C"/>
    <property type="match status" value="1"/>
</dbReference>
<feature type="domain" description="AMP-binding enzyme C-terminal" evidence="4">
    <location>
        <begin position="421"/>
        <end position="495"/>
    </location>
</feature>
<organism evidence="5 6">
    <name type="scientific">Pseudonocardia petroleophila</name>
    <dbReference type="NCBI Taxonomy" id="37331"/>
    <lineage>
        <taxon>Bacteria</taxon>
        <taxon>Bacillati</taxon>
        <taxon>Actinomycetota</taxon>
        <taxon>Actinomycetes</taxon>
        <taxon>Pseudonocardiales</taxon>
        <taxon>Pseudonocardiaceae</taxon>
        <taxon>Pseudonocardia</taxon>
    </lineage>
</organism>
<evidence type="ECO:0000313" key="6">
    <source>
        <dbReference type="Proteomes" id="UP000515728"/>
    </source>
</evidence>
<dbReference type="Proteomes" id="UP000515728">
    <property type="component" value="Chromosome"/>
</dbReference>
<evidence type="ECO:0000256" key="1">
    <source>
        <dbReference type="ARBA" id="ARBA00006432"/>
    </source>
</evidence>
<dbReference type="PANTHER" id="PTHR43767:SF1">
    <property type="entry name" value="NONRIBOSOMAL PEPTIDE SYNTHASE PES1 (EUROFUNG)-RELATED"/>
    <property type="match status" value="1"/>
</dbReference>
<sequence>MTMNLGRFITSHAQEFPAKSAITVGDCSLTYPELELRTTGLAGGFAGLGLGRGDVVAAVLENCVEMPELFFACAKAGTVLAPMVTRRVDDEIDALVAKCGARVLVVGPDHRDRVAAMRAAGMLAGIATVVEIGPPPTADGVLAYEDLVASGAGVPLPVGVGDDDPVILFSTGGTTGLPKLGVHTHATVLQNHYAFQWNIGFRPQDVCLHPMPPYHASILVTTLTHMIVGASTIVTPKFDPTEFLSIIDRERVSYVFLMPPVLFNWLVDAGIDDYDLSSITKLFVPGGNFFNRDVVAKYLPDTELFYLYSQTENTTTCLLRGKDIFERRQSVGRLDARLEWRLVDDEDRDVPPDTPGELLLRGASVIPEYFADPEETARAWRGGWFHTGDMLRRDPDGYFYFEGRGKEVIKTGGENVYAVRVESVLVEHPAVREVAVVGAHDEKWGERVCACVVPAEGAAVDPSELIAFCRGKLAGFEIPKTYHLIDALPVNPVGKILKRELTARIDGGELGQVGAA</sequence>
<keyword evidence="6" id="KW-1185">Reference proteome</keyword>